<evidence type="ECO:0000256" key="1">
    <source>
        <dbReference type="SAM" id="MobiDB-lite"/>
    </source>
</evidence>
<organism evidence="2 3">
    <name type="scientific">Sulfitobacter sediminis</name>
    <dbReference type="NCBI Taxonomy" id="3234186"/>
    <lineage>
        <taxon>Bacteria</taxon>
        <taxon>Pseudomonadati</taxon>
        <taxon>Pseudomonadota</taxon>
        <taxon>Alphaproteobacteria</taxon>
        <taxon>Rhodobacterales</taxon>
        <taxon>Roseobacteraceae</taxon>
        <taxon>Sulfitobacter</taxon>
    </lineage>
</organism>
<accession>A0ABV3RMJ2</accession>
<protein>
    <submittedName>
        <fullName evidence="2">Uncharacterized protein</fullName>
    </submittedName>
</protein>
<comment type="caution">
    <text evidence="2">The sequence shown here is derived from an EMBL/GenBank/DDBJ whole genome shotgun (WGS) entry which is preliminary data.</text>
</comment>
<feature type="compositionally biased region" description="Basic and acidic residues" evidence="1">
    <location>
        <begin position="88"/>
        <end position="97"/>
    </location>
</feature>
<dbReference type="Proteomes" id="UP001556098">
    <property type="component" value="Unassembled WGS sequence"/>
</dbReference>
<dbReference type="RefSeq" id="WP_367877905.1">
    <property type="nucleotide sequence ID" value="NZ_JBFNXX010000007.1"/>
</dbReference>
<sequence length="279" mass="30191">MTVSEIKGFASRLLERAAGITGPLRPRIAPYFGTPEVSAKPLIEEETVERQAQTPEPMSPKDRSPVASEPNGPEEISAPRFPQSPPRGEPEEHRLMPRQEPPATAQAVSSDQAAEPSVTDAAAALPQTETPPAPDTKTALADVPVPPRQTPPPTLTAAPPERGPRQSVPVPDLRTALAAAVARLRPAPDPEPEAKLMPSSEPNRANEPPAPRETPAPVQRPRHPQTQDPQPLHVHIGEIVIAPDPYDMPAQRPATSQQTEWKPALTLDDYRDRRRKEGA</sequence>
<reference evidence="2 3" key="1">
    <citation type="submission" date="2024-07" db="EMBL/GenBank/DDBJ databases">
        <title>Marimonas sp.nov., isolated from tidal-flat sediment.</title>
        <authorList>
            <person name="Jayan J.N."/>
            <person name="Lee S.S."/>
        </authorList>
    </citation>
    <scope>NUCLEOTIDE SEQUENCE [LARGE SCALE GENOMIC DNA]</scope>
    <source>
        <strain evidence="2 3">MJW-29</strain>
    </source>
</reference>
<keyword evidence="3" id="KW-1185">Reference proteome</keyword>
<feature type="compositionally biased region" description="Pro residues" evidence="1">
    <location>
        <begin position="144"/>
        <end position="154"/>
    </location>
</feature>
<dbReference type="EMBL" id="JBFNXX010000007">
    <property type="protein sequence ID" value="MEW9920202.1"/>
    <property type="molecule type" value="Genomic_DNA"/>
</dbReference>
<feature type="region of interest" description="Disordered" evidence="1">
    <location>
        <begin position="16"/>
        <end position="279"/>
    </location>
</feature>
<feature type="compositionally biased region" description="Low complexity" evidence="1">
    <location>
        <begin position="171"/>
        <end position="185"/>
    </location>
</feature>
<name>A0ABV3RMJ2_9RHOB</name>
<feature type="compositionally biased region" description="Basic and acidic residues" evidence="1">
    <location>
        <begin position="268"/>
        <end position="279"/>
    </location>
</feature>
<evidence type="ECO:0000313" key="2">
    <source>
        <dbReference type="EMBL" id="MEW9920202.1"/>
    </source>
</evidence>
<gene>
    <name evidence="2" type="ORF">AB2B41_11335</name>
</gene>
<proteinExistence type="predicted"/>
<dbReference type="PRINTS" id="PR01217">
    <property type="entry name" value="PRICHEXTENSN"/>
</dbReference>
<evidence type="ECO:0000313" key="3">
    <source>
        <dbReference type="Proteomes" id="UP001556098"/>
    </source>
</evidence>